<evidence type="ECO:0000313" key="4">
    <source>
        <dbReference type="Proteomes" id="UP000037109"/>
    </source>
</evidence>
<evidence type="ECO:0000256" key="1">
    <source>
        <dbReference type="SAM" id="Coils"/>
    </source>
</evidence>
<gene>
    <name evidence="3" type="ORF">AF332_11145</name>
</gene>
<dbReference type="AlphaFoldDB" id="A0A0M0GD26"/>
<dbReference type="SMART" id="SM00646">
    <property type="entry name" value="Ami_3"/>
    <property type="match status" value="1"/>
</dbReference>
<proteinExistence type="predicted"/>
<dbReference type="GO" id="GO:0008745">
    <property type="term" value="F:N-acetylmuramoyl-L-alanine amidase activity"/>
    <property type="evidence" value="ECO:0007669"/>
    <property type="project" value="InterPro"/>
</dbReference>
<feature type="coiled-coil region" evidence="1">
    <location>
        <begin position="262"/>
        <end position="289"/>
    </location>
</feature>
<dbReference type="OrthoDB" id="9763643at2"/>
<organism evidence="3 4">
    <name type="scientific">Sporosarcina globispora</name>
    <name type="common">Bacillus globisporus</name>
    <dbReference type="NCBI Taxonomy" id="1459"/>
    <lineage>
        <taxon>Bacteria</taxon>
        <taxon>Bacillati</taxon>
        <taxon>Bacillota</taxon>
        <taxon>Bacilli</taxon>
        <taxon>Bacillales</taxon>
        <taxon>Caryophanaceae</taxon>
        <taxon>Sporosarcina</taxon>
    </lineage>
</organism>
<name>A0A0M0GD26_SPOGL</name>
<dbReference type="InterPro" id="IPR002508">
    <property type="entry name" value="MurNAc-LAA_cat"/>
</dbReference>
<accession>A0A0M0GD26</accession>
<reference evidence="4" key="1">
    <citation type="submission" date="2015-07" db="EMBL/GenBank/DDBJ databases">
        <title>Fjat-10036 dsm4.</title>
        <authorList>
            <person name="Liu B."/>
            <person name="Wang J."/>
            <person name="Zhu Y."/>
            <person name="Liu G."/>
            <person name="Chen Q."/>
            <person name="Chen Z."/>
            <person name="Lan J."/>
            <person name="Che J."/>
            <person name="Ge C."/>
            <person name="Shi H."/>
            <person name="Pan Z."/>
            <person name="Liu X."/>
        </authorList>
    </citation>
    <scope>NUCLEOTIDE SEQUENCE [LARGE SCALE GENOMIC DNA]</scope>
    <source>
        <strain evidence="4">DSM 4</strain>
    </source>
</reference>
<dbReference type="STRING" id="1459.AF332_11145"/>
<dbReference type="PATRIC" id="fig|1459.3.peg.2382"/>
<keyword evidence="4" id="KW-1185">Reference proteome</keyword>
<dbReference type="CDD" id="cd02696">
    <property type="entry name" value="MurNAc-LAA"/>
    <property type="match status" value="1"/>
</dbReference>
<sequence length="289" mass="33295">MPLLKNDVGHGRNTYPPSKGVPTMAEFEFNSAVGKETKILLQGKVPTYEAQPFDGLDVPLAKRTNLYNAQYAKHRDAIGISNHANANGKSSVRGFGVFYWHTSKEAKKLAEIILDEYKKEFPDREKYPIWGSGLFPSVPKTWTDLHMCRETHANFVLVEWEFMTNPDALKLLKSSDYRKRCALVNAKSVCRWYGIKFEIEDKQESKQESKPNPEQKPKEEYVMSDKVKKLVNLKITDGQNPTKSVNNAYVWDIVSEVIRVVYTDINKVEDDYQKQIDELKKQVEELKNK</sequence>
<dbReference type="RefSeq" id="WP_053434669.1">
    <property type="nucleotide sequence ID" value="NZ_LGUF01000007.1"/>
</dbReference>
<evidence type="ECO:0000259" key="2">
    <source>
        <dbReference type="SMART" id="SM00646"/>
    </source>
</evidence>
<keyword evidence="1" id="KW-0175">Coiled coil</keyword>
<comment type="caution">
    <text evidence="3">The sequence shown here is derived from an EMBL/GenBank/DDBJ whole genome shotgun (WGS) entry which is preliminary data.</text>
</comment>
<dbReference type="Pfam" id="PF01520">
    <property type="entry name" value="Amidase_3"/>
    <property type="match status" value="1"/>
</dbReference>
<dbReference type="GO" id="GO:0009253">
    <property type="term" value="P:peptidoglycan catabolic process"/>
    <property type="evidence" value="ECO:0007669"/>
    <property type="project" value="InterPro"/>
</dbReference>
<dbReference type="SUPFAM" id="SSF53187">
    <property type="entry name" value="Zn-dependent exopeptidases"/>
    <property type="match status" value="1"/>
</dbReference>
<dbReference type="EMBL" id="LGUF01000007">
    <property type="protein sequence ID" value="KON87326.1"/>
    <property type="molecule type" value="Genomic_DNA"/>
</dbReference>
<dbReference type="Proteomes" id="UP000037109">
    <property type="component" value="Unassembled WGS sequence"/>
</dbReference>
<protein>
    <recommendedName>
        <fullName evidence="2">MurNAc-LAA domain-containing protein</fullName>
    </recommendedName>
</protein>
<evidence type="ECO:0000313" key="3">
    <source>
        <dbReference type="EMBL" id="KON87326.1"/>
    </source>
</evidence>
<dbReference type="Gene3D" id="3.40.630.40">
    <property type="entry name" value="Zn-dependent exopeptidases"/>
    <property type="match status" value="1"/>
</dbReference>
<feature type="domain" description="MurNAc-LAA" evidence="2">
    <location>
        <begin position="69"/>
        <end position="190"/>
    </location>
</feature>